<dbReference type="WBParaSite" id="PS1159_v2.g15345.t1">
    <property type="protein sequence ID" value="PS1159_v2.g15345.t1"/>
    <property type="gene ID" value="PS1159_v2.g15345"/>
</dbReference>
<sequence>MASAAVATQNSFAALTFEAAAANTLMHGIEGAMRTATNPYRPEIPRGNKRERTKFDAFQLEQMENFFKLKPYPDGNDREEMAKNLNLTDVKVQIWFKNRRAKDRNQKHLDELMAKSRGDFATQKSLSSSSSNSAAGRSGELPVKKKRRTESPLPDPMLQQQHLQQQQQQQQHLQSSHNTKDIHVNGTGEIKQEIVTDTTNGIDYNNGIFDSSAWDEQKDIKSFYQPGNYAAFGFSDPTGTFQTPNTNWMTQPYPPYPFNFYQTPACYYPSTNGVTSQNAAVAYNDFYAATQYPLIANGLKDSTKVELPSTESPINNNNNISPTTIFKPSEIEQPYAKFT</sequence>
<proteinExistence type="predicted"/>
<name>A0AC35F9U9_9BILA</name>
<evidence type="ECO:0000313" key="2">
    <source>
        <dbReference type="WBParaSite" id="PS1159_v2.g15345.t1"/>
    </source>
</evidence>
<organism evidence="1 2">
    <name type="scientific">Panagrolaimus sp. PS1159</name>
    <dbReference type="NCBI Taxonomy" id="55785"/>
    <lineage>
        <taxon>Eukaryota</taxon>
        <taxon>Metazoa</taxon>
        <taxon>Ecdysozoa</taxon>
        <taxon>Nematoda</taxon>
        <taxon>Chromadorea</taxon>
        <taxon>Rhabditida</taxon>
        <taxon>Tylenchina</taxon>
        <taxon>Panagrolaimomorpha</taxon>
        <taxon>Panagrolaimoidea</taxon>
        <taxon>Panagrolaimidae</taxon>
        <taxon>Panagrolaimus</taxon>
    </lineage>
</organism>
<protein>
    <submittedName>
        <fullName evidence="2">Homeobox domain-containing protein</fullName>
    </submittedName>
</protein>
<evidence type="ECO:0000313" key="1">
    <source>
        <dbReference type="Proteomes" id="UP000887580"/>
    </source>
</evidence>
<reference evidence="2" key="1">
    <citation type="submission" date="2022-11" db="UniProtKB">
        <authorList>
            <consortium name="WormBaseParasite"/>
        </authorList>
    </citation>
    <scope>IDENTIFICATION</scope>
</reference>
<dbReference type="Proteomes" id="UP000887580">
    <property type="component" value="Unplaced"/>
</dbReference>
<accession>A0AC35F9U9</accession>